<organism evidence="1">
    <name type="scientific">Daphnia magna</name>
    <dbReference type="NCBI Taxonomy" id="35525"/>
    <lineage>
        <taxon>Eukaryota</taxon>
        <taxon>Metazoa</taxon>
        <taxon>Ecdysozoa</taxon>
        <taxon>Arthropoda</taxon>
        <taxon>Crustacea</taxon>
        <taxon>Branchiopoda</taxon>
        <taxon>Diplostraca</taxon>
        <taxon>Cladocera</taxon>
        <taxon>Anomopoda</taxon>
        <taxon>Daphniidae</taxon>
        <taxon>Daphnia</taxon>
    </lineage>
</organism>
<dbReference type="AlphaFoldDB" id="A0A0P5TSF8"/>
<sequence>MSFVGSNKVACQLFVPNAGVPYVTNLSLFAHAAFGSYLNIASYQWYKNNITTGGTIYLLFVLCVVISSTIANPFRMGTENIRNCTVSLIHMHSMMIYNLVWESFVSCCT</sequence>
<protein>
    <submittedName>
        <fullName evidence="1">Uncharacterized protein</fullName>
    </submittedName>
</protein>
<evidence type="ECO:0000313" key="1">
    <source>
        <dbReference type="EMBL" id="JAN23213.1"/>
    </source>
</evidence>
<dbReference type="EMBL" id="GDIQ01071524">
    <property type="protein sequence ID" value="JAN23213.1"/>
    <property type="molecule type" value="Transcribed_RNA"/>
</dbReference>
<accession>A0A0P5TSF8</accession>
<proteinExistence type="predicted"/>
<name>A0A0P5TSF8_9CRUS</name>
<reference evidence="1" key="1">
    <citation type="submission" date="2015-10" db="EMBL/GenBank/DDBJ databases">
        <title>EvidentialGene: Evidence-directed Construction of Complete mRNA Transcriptomes without Genomes.</title>
        <authorList>
            <person name="Gilbert D.G."/>
        </authorList>
    </citation>
    <scope>NUCLEOTIDE SEQUENCE</scope>
</reference>